<dbReference type="Pfam" id="PF10998">
    <property type="entry name" value="DUF2838"/>
    <property type="match status" value="1"/>
</dbReference>
<evidence type="ECO:0000256" key="4">
    <source>
        <dbReference type="ARBA" id="ARBA00022516"/>
    </source>
</evidence>
<feature type="transmembrane region" description="Helical" evidence="13">
    <location>
        <begin position="194"/>
        <end position="216"/>
    </location>
</feature>
<evidence type="ECO:0000313" key="14">
    <source>
        <dbReference type="EMBL" id="KAK1742875.1"/>
    </source>
</evidence>
<dbReference type="Proteomes" id="UP001224775">
    <property type="component" value="Unassembled WGS sequence"/>
</dbReference>
<dbReference type="PANTHER" id="PTHR31201:SF1">
    <property type="entry name" value="GLYCEROPHOSPHOCHOLINE ACYLTRANSFERASE 1"/>
    <property type="match status" value="1"/>
</dbReference>
<keyword evidence="11" id="KW-1208">Phospholipid metabolism</keyword>
<feature type="transmembrane region" description="Helical" evidence="13">
    <location>
        <begin position="100"/>
        <end position="117"/>
    </location>
</feature>
<evidence type="ECO:0000256" key="11">
    <source>
        <dbReference type="ARBA" id="ARBA00023264"/>
    </source>
</evidence>
<feature type="transmembrane region" description="Helical" evidence="13">
    <location>
        <begin position="152"/>
        <end position="174"/>
    </location>
</feature>
<dbReference type="PANTHER" id="PTHR31201">
    <property type="entry name" value="OS01G0585100 PROTEIN"/>
    <property type="match status" value="1"/>
</dbReference>
<evidence type="ECO:0000256" key="13">
    <source>
        <dbReference type="SAM" id="Phobius"/>
    </source>
</evidence>
<name>A0AAD9DEJ8_9STRA</name>
<feature type="transmembrane region" description="Helical" evidence="13">
    <location>
        <begin position="366"/>
        <end position="386"/>
    </location>
</feature>
<dbReference type="GO" id="GO:0016020">
    <property type="term" value="C:membrane"/>
    <property type="evidence" value="ECO:0007669"/>
    <property type="project" value="UniProtKB-SubCell"/>
</dbReference>
<keyword evidence="15" id="KW-1185">Reference proteome</keyword>
<comment type="subcellular location">
    <subcellularLocation>
        <location evidence="1">Membrane</location>
        <topology evidence="1">Multi-pass membrane protein</topology>
    </subcellularLocation>
</comment>
<proteinExistence type="inferred from homology"/>
<evidence type="ECO:0000256" key="2">
    <source>
        <dbReference type="ARBA" id="ARBA00006675"/>
    </source>
</evidence>
<comment type="caution">
    <text evidence="14">The sequence shown here is derived from an EMBL/GenBank/DDBJ whole genome shotgun (WGS) entry which is preliminary data.</text>
</comment>
<evidence type="ECO:0000256" key="9">
    <source>
        <dbReference type="ARBA" id="ARBA00023136"/>
    </source>
</evidence>
<keyword evidence="4" id="KW-0444">Lipid biosynthesis</keyword>
<comment type="similarity">
    <text evidence="2">Belongs to the GPC1 family.</text>
</comment>
<keyword evidence="8" id="KW-0443">Lipid metabolism</keyword>
<keyword evidence="10" id="KW-0594">Phospholipid biosynthesis</keyword>
<dbReference type="InterPro" id="IPR021261">
    <property type="entry name" value="GPCAT"/>
</dbReference>
<keyword evidence="7 13" id="KW-1133">Transmembrane helix</keyword>
<evidence type="ECO:0000256" key="7">
    <source>
        <dbReference type="ARBA" id="ARBA00022989"/>
    </source>
</evidence>
<evidence type="ECO:0000256" key="8">
    <source>
        <dbReference type="ARBA" id="ARBA00023098"/>
    </source>
</evidence>
<evidence type="ECO:0000256" key="12">
    <source>
        <dbReference type="ARBA" id="ARBA00023315"/>
    </source>
</evidence>
<gene>
    <name evidence="14" type="ORF">QTG54_006472</name>
</gene>
<sequence>MSSERSSLTKADVDRANLLEAELMGFDQGNITEPAREYNSQSSNTMQENGVDLQKFFAGNVRKVMQDNVKRKGDKEILNRVLKEIEMISAKRMSEGLNQWNFSFGVFNCFFIVYIFGAHPEHLWLVYLVEGMYMIPRKFYNMWHAKPLNQALYYLDFCWSMNFTAFALILLLVFSGVVAHDEGLVSDVARKSFFNAMMGVACGTLMGANIVLPFVACMFHDVNTMTGLFIHLMPPMVMYTFMWHSAEIKEHWPYIFHLTYLEGLKYFPEEGIFFTPGDGLDSVAGSSVALYFLWWIPYVCFQLLIGIDLPKKIKDDGTPAKPVWDTVFHSTMRQGLCITLGKVFRGRSKKDSIALCMENDFDLIDFFIYMICHLIAAMAAFYLIGYPCFVSQEFHLFMIIFVTWLVVARGAKRYTYYTTKMYARVLRQHFADHFS</sequence>
<organism evidence="14 15">
    <name type="scientific">Skeletonema marinoi</name>
    <dbReference type="NCBI Taxonomy" id="267567"/>
    <lineage>
        <taxon>Eukaryota</taxon>
        <taxon>Sar</taxon>
        <taxon>Stramenopiles</taxon>
        <taxon>Ochrophyta</taxon>
        <taxon>Bacillariophyta</taxon>
        <taxon>Coscinodiscophyceae</taxon>
        <taxon>Thalassiosirophycidae</taxon>
        <taxon>Thalassiosirales</taxon>
        <taxon>Skeletonemataceae</taxon>
        <taxon>Skeletonema</taxon>
        <taxon>Skeletonema marinoi-dohrnii complex</taxon>
    </lineage>
</organism>
<evidence type="ECO:0000256" key="10">
    <source>
        <dbReference type="ARBA" id="ARBA00023209"/>
    </source>
</evidence>
<evidence type="ECO:0000313" key="15">
    <source>
        <dbReference type="Proteomes" id="UP001224775"/>
    </source>
</evidence>
<protein>
    <recommendedName>
        <fullName evidence="3">Glycerophosphocholine acyltransferase 1</fullName>
    </recommendedName>
</protein>
<keyword evidence="9 13" id="KW-0472">Membrane</keyword>
<evidence type="ECO:0000256" key="5">
    <source>
        <dbReference type="ARBA" id="ARBA00022679"/>
    </source>
</evidence>
<feature type="transmembrane region" description="Helical" evidence="13">
    <location>
        <begin position="228"/>
        <end position="246"/>
    </location>
</feature>
<dbReference type="AlphaFoldDB" id="A0AAD9DEJ8"/>
<accession>A0AAD9DEJ8</accession>
<evidence type="ECO:0000256" key="3">
    <source>
        <dbReference type="ARBA" id="ARBA00019082"/>
    </source>
</evidence>
<evidence type="ECO:0000256" key="1">
    <source>
        <dbReference type="ARBA" id="ARBA00004141"/>
    </source>
</evidence>
<keyword evidence="6 13" id="KW-0812">Transmembrane</keyword>
<reference evidence="14" key="1">
    <citation type="submission" date="2023-06" db="EMBL/GenBank/DDBJ databases">
        <title>Survivors Of The Sea: Transcriptome response of Skeletonema marinoi to long-term dormancy.</title>
        <authorList>
            <person name="Pinder M.I.M."/>
            <person name="Kourtchenko O."/>
            <person name="Robertson E.K."/>
            <person name="Larsson T."/>
            <person name="Maumus F."/>
            <person name="Osuna-Cruz C.M."/>
            <person name="Vancaester E."/>
            <person name="Stenow R."/>
            <person name="Vandepoele K."/>
            <person name="Ploug H."/>
            <person name="Bruchert V."/>
            <person name="Godhe A."/>
            <person name="Topel M."/>
        </authorList>
    </citation>
    <scope>NUCLEOTIDE SEQUENCE</scope>
    <source>
        <strain evidence="14">R05AC</strain>
    </source>
</reference>
<dbReference type="EMBL" id="JATAAI010000010">
    <property type="protein sequence ID" value="KAK1742875.1"/>
    <property type="molecule type" value="Genomic_DNA"/>
</dbReference>
<keyword evidence="5" id="KW-0808">Transferase</keyword>
<feature type="transmembrane region" description="Helical" evidence="13">
    <location>
        <begin position="123"/>
        <end position="140"/>
    </location>
</feature>
<dbReference type="GO" id="GO:0016746">
    <property type="term" value="F:acyltransferase activity"/>
    <property type="evidence" value="ECO:0007669"/>
    <property type="project" value="UniProtKB-KW"/>
</dbReference>
<feature type="transmembrane region" description="Helical" evidence="13">
    <location>
        <begin position="392"/>
        <end position="411"/>
    </location>
</feature>
<evidence type="ECO:0000256" key="6">
    <source>
        <dbReference type="ARBA" id="ARBA00022692"/>
    </source>
</evidence>
<feature type="transmembrane region" description="Helical" evidence="13">
    <location>
        <begin position="288"/>
        <end position="307"/>
    </location>
</feature>
<dbReference type="GO" id="GO:0006656">
    <property type="term" value="P:phosphatidylcholine biosynthetic process"/>
    <property type="evidence" value="ECO:0007669"/>
    <property type="project" value="TreeGrafter"/>
</dbReference>
<keyword evidence="12" id="KW-0012">Acyltransferase</keyword>